<dbReference type="Proteomes" id="UP000276133">
    <property type="component" value="Unassembled WGS sequence"/>
</dbReference>
<organism evidence="1 2">
    <name type="scientific">Brachionus plicatilis</name>
    <name type="common">Marine rotifer</name>
    <name type="synonym">Brachionus muelleri</name>
    <dbReference type="NCBI Taxonomy" id="10195"/>
    <lineage>
        <taxon>Eukaryota</taxon>
        <taxon>Metazoa</taxon>
        <taxon>Spiralia</taxon>
        <taxon>Gnathifera</taxon>
        <taxon>Rotifera</taxon>
        <taxon>Eurotatoria</taxon>
        <taxon>Monogononta</taxon>
        <taxon>Pseudotrocha</taxon>
        <taxon>Ploima</taxon>
        <taxon>Brachionidae</taxon>
        <taxon>Brachionus</taxon>
    </lineage>
</organism>
<evidence type="ECO:0000313" key="2">
    <source>
        <dbReference type="Proteomes" id="UP000276133"/>
    </source>
</evidence>
<dbReference type="AlphaFoldDB" id="A0A3M7R2U7"/>
<comment type="caution">
    <text evidence="1">The sequence shown here is derived from an EMBL/GenBank/DDBJ whole genome shotgun (WGS) entry which is preliminary data.</text>
</comment>
<name>A0A3M7R2U7_BRAPC</name>
<protein>
    <submittedName>
        <fullName evidence="1">Uncharacterized protein</fullName>
    </submittedName>
</protein>
<gene>
    <name evidence="1" type="ORF">BpHYR1_038360</name>
</gene>
<proteinExistence type="predicted"/>
<reference evidence="1 2" key="1">
    <citation type="journal article" date="2018" name="Sci. Rep.">
        <title>Genomic signatures of local adaptation to the degree of environmental predictability in rotifers.</title>
        <authorList>
            <person name="Franch-Gras L."/>
            <person name="Hahn C."/>
            <person name="Garcia-Roger E.M."/>
            <person name="Carmona M.J."/>
            <person name="Serra M."/>
            <person name="Gomez A."/>
        </authorList>
    </citation>
    <scope>NUCLEOTIDE SEQUENCE [LARGE SCALE GENOMIC DNA]</scope>
    <source>
        <strain evidence="1">HYR1</strain>
    </source>
</reference>
<sequence>MFFIAISVETCGLTFHEDHFPMPLKATKRPKKFIDWWKNITKVSNQDTSSSQLHCMKNRY</sequence>
<dbReference type="EMBL" id="REGN01004344">
    <property type="protein sequence ID" value="RNA17917.1"/>
    <property type="molecule type" value="Genomic_DNA"/>
</dbReference>
<keyword evidence="2" id="KW-1185">Reference proteome</keyword>
<evidence type="ECO:0000313" key="1">
    <source>
        <dbReference type="EMBL" id="RNA17917.1"/>
    </source>
</evidence>
<accession>A0A3M7R2U7</accession>